<evidence type="ECO:0000313" key="1">
    <source>
        <dbReference type="EMBL" id="SLM31745.1"/>
    </source>
</evidence>
<dbReference type="EMBL" id="FWEV01000284">
    <property type="protein sequence ID" value="SLM31745.1"/>
    <property type="molecule type" value="Genomic_DNA"/>
</dbReference>
<name>A0A1W1HH53_9BACT</name>
<accession>A0A1W1HH53</accession>
<dbReference type="STRING" id="1246637.MTBBW1_420010"/>
<sequence length="64" mass="7387">MKVFFKTGRYGDFHITNMAVHRHNRSVESLYKNSNLRGLSYKKGSLQTLPYAFIPPFSPCNFSS</sequence>
<dbReference type="AlphaFoldDB" id="A0A1W1HH53"/>
<evidence type="ECO:0000313" key="2">
    <source>
        <dbReference type="Proteomes" id="UP000191931"/>
    </source>
</evidence>
<protein>
    <submittedName>
        <fullName evidence="1">Uncharacterized protein</fullName>
    </submittedName>
</protein>
<reference evidence="1 2" key="1">
    <citation type="submission" date="2017-03" db="EMBL/GenBank/DDBJ databases">
        <authorList>
            <person name="Afonso C.L."/>
            <person name="Miller P.J."/>
            <person name="Scott M.A."/>
            <person name="Spackman E."/>
            <person name="Goraichik I."/>
            <person name="Dimitrov K.M."/>
            <person name="Suarez D.L."/>
            <person name="Swayne D.E."/>
        </authorList>
    </citation>
    <scope>NUCLEOTIDE SEQUENCE [LARGE SCALE GENOMIC DNA]</scope>
    <source>
        <strain evidence="1">PRJEB14757</strain>
    </source>
</reference>
<dbReference type="Proteomes" id="UP000191931">
    <property type="component" value="Unassembled WGS sequence"/>
</dbReference>
<gene>
    <name evidence="1" type="ORF">MTBBW1_420010</name>
</gene>
<organism evidence="1 2">
    <name type="scientific">Desulfamplus magnetovallimortis</name>
    <dbReference type="NCBI Taxonomy" id="1246637"/>
    <lineage>
        <taxon>Bacteria</taxon>
        <taxon>Pseudomonadati</taxon>
        <taxon>Thermodesulfobacteriota</taxon>
        <taxon>Desulfobacteria</taxon>
        <taxon>Desulfobacterales</taxon>
        <taxon>Desulfobacteraceae</taxon>
        <taxon>Desulfamplus</taxon>
    </lineage>
</organism>
<keyword evidence="2" id="KW-1185">Reference proteome</keyword>
<proteinExistence type="predicted"/>